<keyword evidence="3" id="KW-1185">Reference proteome</keyword>
<evidence type="ECO:0000313" key="3">
    <source>
        <dbReference type="Proteomes" id="UP000314983"/>
    </source>
</evidence>
<evidence type="ECO:0000256" key="1">
    <source>
        <dbReference type="SAM" id="MobiDB-lite"/>
    </source>
</evidence>
<reference evidence="2" key="2">
    <citation type="submission" date="2025-08" db="UniProtKB">
        <authorList>
            <consortium name="Ensembl"/>
        </authorList>
    </citation>
    <scope>IDENTIFICATION</scope>
</reference>
<dbReference type="AlphaFoldDB" id="A0AAY5EF42"/>
<organism evidence="2 3">
    <name type="scientific">Electrophorus electricus</name>
    <name type="common">Electric eel</name>
    <name type="synonym">Gymnotus electricus</name>
    <dbReference type="NCBI Taxonomy" id="8005"/>
    <lineage>
        <taxon>Eukaryota</taxon>
        <taxon>Metazoa</taxon>
        <taxon>Chordata</taxon>
        <taxon>Craniata</taxon>
        <taxon>Vertebrata</taxon>
        <taxon>Euteleostomi</taxon>
        <taxon>Actinopterygii</taxon>
        <taxon>Neopterygii</taxon>
        <taxon>Teleostei</taxon>
        <taxon>Ostariophysi</taxon>
        <taxon>Gymnotiformes</taxon>
        <taxon>Gymnotoidei</taxon>
        <taxon>Gymnotidae</taxon>
        <taxon>Electrophorus</taxon>
    </lineage>
</organism>
<evidence type="ECO:0000313" key="2">
    <source>
        <dbReference type="Ensembl" id="ENSEEEP00000055621.1"/>
    </source>
</evidence>
<accession>A0AAY5EF42</accession>
<feature type="compositionally biased region" description="Polar residues" evidence="1">
    <location>
        <begin position="145"/>
        <end position="166"/>
    </location>
</feature>
<reference evidence="2" key="3">
    <citation type="submission" date="2025-09" db="UniProtKB">
        <authorList>
            <consortium name="Ensembl"/>
        </authorList>
    </citation>
    <scope>IDENTIFICATION</scope>
</reference>
<dbReference type="Proteomes" id="UP000314983">
    <property type="component" value="Chromosome 19"/>
</dbReference>
<dbReference type="GeneTree" id="ENSGT00500000044852"/>
<name>A0AAY5EF42_ELEEL</name>
<protein>
    <submittedName>
        <fullName evidence="2">Uncharacterized protein</fullName>
    </submittedName>
</protein>
<sequence length="166" mass="18245">MKAAMQGQATCVHAIMMSGTVPETHVHACQDRGRKLSEWALFTGRYETARLLLHLTMRPYAEQFSLSFRMERPTLHRADRRTADPASRCQEAVTLSVGAEPRKRGALDYMVRMTTALASPLLATACWPVCPGSPPCVGRLGPAGPQQSQHKTPKIFSSSLPQWAGL</sequence>
<proteinExistence type="predicted"/>
<dbReference type="Ensembl" id="ENSEEET00000063629.1">
    <property type="protein sequence ID" value="ENSEEEP00000055621.1"/>
    <property type="gene ID" value="ENSEEEG00000025457.1"/>
</dbReference>
<reference evidence="2 3" key="1">
    <citation type="submission" date="2020-05" db="EMBL/GenBank/DDBJ databases">
        <title>Electrophorus electricus (electric eel) genome, fEleEle1, primary haplotype.</title>
        <authorList>
            <person name="Myers G."/>
            <person name="Meyer A."/>
            <person name="Fedrigo O."/>
            <person name="Formenti G."/>
            <person name="Rhie A."/>
            <person name="Tracey A."/>
            <person name="Sims Y."/>
            <person name="Jarvis E.D."/>
        </authorList>
    </citation>
    <scope>NUCLEOTIDE SEQUENCE [LARGE SCALE GENOMIC DNA]</scope>
</reference>
<feature type="region of interest" description="Disordered" evidence="1">
    <location>
        <begin position="141"/>
        <end position="166"/>
    </location>
</feature>